<sequence>MGRRTPLSPLVLSHNFALLHQQNAFSPHLRYRGNHPSRDGGAVTADCPISPGQERGRNKRGARNGIGKRVYRQGSSRPMTTTKISPLALLTPRLSPGKDN</sequence>
<name>A0A371HIB6_MUCPR</name>
<accession>A0A371HIB6</accession>
<keyword evidence="3" id="KW-1185">Reference proteome</keyword>
<dbReference type="AlphaFoldDB" id="A0A371HIB6"/>
<protein>
    <submittedName>
        <fullName evidence="2">Uncharacterized protein</fullName>
    </submittedName>
</protein>
<reference evidence="2" key="1">
    <citation type="submission" date="2018-05" db="EMBL/GenBank/DDBJ databases">
        <title>Draft genome of Mucuna pruriens seed.</title>
        <authorList>
            <person name="Nnadi N.E."/>
            <person name="Vos R."/>
            <person name="Hasami M.H."/>
            <person name="Devisetty U.K."/>
            <person name="Aguiy J.C."/>
        </authorList>
    </citation>
    <scope>NUCLEOTIDE SEQUENCE [LARGE SCALE GENOMIC DNA]</scope>
    <source>
        <strain evidence="2">JCA_2017</strain>
    </source>
</reference>
<evidence type="ECO:0000256" key="1">
    <source>
        <dbReference type="SAM" id="MobiDB-lite"/>
    </source>
</evidence>
<dbReference type="EMBL" id="QJKJ01002532">
    <property type="protein sequence ID" value="RDY02454.1"/>
    <property type="molecule type" value="Genomic_DNA"/>
</dbReference>
<feature type="region of interest" description="Disordered" evidence="1">
    <location>
        <begin position="32"/>
        <end position="100"/>
    </location>
</feature>
<proteinExistence type="predicted"/>
<organism evidence="2 3">
    <name type="scientific">Mucuna pruriens</name>
    <name type="common">Velvet bean</name>
    <name type="synonym">Dolichos pruriens</name>
    <dbReference type="NCBI Taxonomy" id="157652"/>
    <lineage>
        <taxon>Eukaryota</taxon>
        <taxon>Viridiplantae</taxon>
        <taxon>Streptophyta</taxon>
        <taxon>Embryophyta</taxon>
        <taxon>Tracheophyta</taxon>
        <taxon>Spermatophyta</taxon>
        <taxon>Magnoliopsida</taxon>
        <taxon>eudicotyledons</taxon>
        <taxon>Gunneridae</taxon>
        <taxon>Pentapetalae</taxon>
        <taxon>rosids</taxon>
        <taxon>fabids</taxon>
        <taxon>Fabales</taxon>
        <taxon>Fabaceae</taxon>
        <taxon>Papilionoideae</taxon>
        <taxon>50 kb inversion clade</taxon>
        <taxon>NPAAA clade</taxon>
        <taxon>indigoferoid/millettioid clade</taxon>
        <taxon>Phaseoleae</taxon>
        <taxon>Mucuna</taxon>
    </lineage>
</organism>
<comment type="caution">
    <text evidence="2">The sequence shown here is derived from an EMBL/GenBank/DDBJ whole genome shotgun (WGS) entry which is preliminary data.</text>
</comment>
<evidence type="ECO:0000313" key="3">
    <source>
        <dbReference type="Proteomes" id="UP000257109"/>
    </source>
</evidence>
<feature type="non-terminal residue" evidence="2">
    <location>
        <position position="1"/>
    </location>
</feature>
<dbReference type="Proteomes" id="UP000257109">
    <property type="component" value="Unassembled WGS sequence"/>
</dbReference>
<gene>
    <name evidence="2" type="ORF">CR513_14089</name>
</gene>
<feature type="compositionally biased region" description="Polar residues" evidence="1">
    <location>
        <begin position="73"/>
        <end position="84"/>
    </location>
</feature>
<evidence type="ECO:0000313" key="2">
    <source>
        <dbReference type="EMBL" id="RDY02454.1"/>
    </source>
</evidence>